<dbReference type="GO" id="GO:0016829">
    <property type="term" value="F:lyase activity"/>
    <property type="evidence" value="ECO:0007669"/>
    <property type="project" value="UniProtKB-KW"/>
</dbReference>
<dbReference type="Gene3D" id="3.10.180.10">
    <property type="entry name" value="2,3-Dihydroxybiphenyl 1,2-Dioxygenase, domain 1"/>
    <property type="match status" value="1"/>
</dbReference>
<evidence type="ECO:0000313" key="2">
    <source>
        <dbReference type="EMBL" id="MDQ0472118.1"/>
    </source>
</evidence>
<feature type="domain" description="VOC" evidence="1">
    <location>
        <begin position="6"/>
        <end position="116"/>
    </location>
</feature>
<keyword evidence="3" id="KW-1185">Reference proteome</keyword>
<evidence type="ECO:0000259" key="1">
    <source>
        <dbReference type="PROSITE" id="PS51819"/>
    </source>
</evidence>
<dbReference type="Proteomes" id="UP001242480">
    <property type="component" value="Unassembled WGS sequence"/>
</dbReference>
<sequence>MTRLPRLQNVFYGVTDMPRARRFYEALFAPALKYADGERWIQYDAGGSPFALAGAGEAHASMMGAAAVFEVGDLTACEALVSQSGGTVLEARDMGAHGTTLVVRDPEGNVVHLWSRAPRANAVA</sequence>
<dbReference type="PROSITE" id="PS51819">
    <property type="entry name" value="VOC"/>
    <property type="match status" value="1"/>
</dbReference>
<protein>
    <submittedName>
        <fullName evidence="2">Enzyme related to lactoylglutathione lyase</fullName>
    </submittedName>
</protein>
<dbReference type="PANTHER" id="PTHR33993:SF2">
    <property type="entry name" value="VOC DOMAIN-CONTAINING PROTEIN"/>
    <property type="match status" value="1"/>
</dbReference>
<dbReference type="InterPro" id="IPR029068">
    <property type="entry name" value="Glyas_Bleomycin-R_OHBP_Dase"/>
</dbReference>
<dbReference type="PANTHER" id="PTHR33993">
    <property type="entry name" value="GLYOXALASE-RELATED"/>
    <property type="match status" value="1"/>
</dbReference>
<accession>A0ABU0JCV2</accession>
<reference evidence="2 3" key="1">
    <citation type="submission" date="2023-07" db="EMBL/GenBank/DDBJ databases">
        <title>Genomic Encyclopedia of Type Strains, Phase IV (KMG-IV): sequencing the most valuable type-strain genomes for metagenomic binning, comparative biology and taxonomic classification.</title>
        <authorList>
            <person name="Goeker M."/>
        </authorList>
    </citation>
    <scope>NUCLEOTIDE SEQUENCE [LARGE SCALE GENOMIC DNA]</scope>
    <source>
        <strain evidence="2 3">DSM 19619</strain>
    </source>
</reference>
<proteinExistence type="predicted"/>
<keyword evidence="2" id="KW-0456">Lyase</keyword>
<dbReference type="Pfam" id="PF00903">
    <property type="entry name" value="Glyoxalase"/>
    <property type="match status" value="1"/>
</dbReference>
<evidence type="ECO:0000313" key="3">
    <source>
        <dbReference type="Proteomes" id="UP001242480"/>
    </source>
</evidence>
<dbReference type="InterPro" id="IPR052164">
    <property type="entry name" value="Anthracycline_SecMetBiosynth"/>
</dbReference>
<dbReference type="EMBL" id="JAUSVX010000011">
    <property type="protein sequence ID" value="MDQ0472118.1"/>
    <property type="molecule type" value="Genomic_DNA"/>
</dbReference>
<dbReference type="RefSeq" id="WP_307278411.1">
    <property type="nucleotide sequence ID" value="NZ_JAUSVX010000011.1"/>
</dbReference>
<organism evidence="2 3">
    <name type="scientific">Labrys wisconsinensis</name>
    <dbReference type="NCBI Taxonomy" id="425677"/>
    <lineage>
        <taxon>Bacteria</taxon>
        <taxon>Pseudomonadati</taxon>
        <taxon>Pseudomonadota</taxon>
        <taxon>Alphaproteobacteria</taxon>
        <taxon>Hyphomicrobiales</taxon>
        <taxon>Xanthobacteraceae</taxon>
        <taxon>Labrys</taxon>
    </lineage>
</organism>
<name>A0ABU0JCV2_9HYPH</name>
<gene>
    <name evidence="2" type="ORF">QO011_005147</name>
</gene>
<dbReference type="SUPFAM" id="SSF54593">
    <property type="entry name" value="Glyoxalase/Bleomycin resistance protein/Dihydroxybiphenyl dioxygenase"/>
    <property type="match status" value="1"/>
</dbReference>
<comment type="caution">
    <text evidence="2">The sequence shown here is derived from an EMBL/GenBank/DDBJ whole genome shotgun (WGS) entry which is preliminary data.</text>
</comment>
<dbReference type="InterPro" id="IPR004360">
    <property type="entry name" value="Glyas_Fos-R_dOase_dom"/>
</dbReference>
<dbReference type="InterPro" id="IPR037523">
    <property type="entry name" value="VOC_core"/>
</dbReference>